<evidence type="ECO:0000256" key="3">
    <source>
        <dbReference type="ARBA" id="ARBA00022741"/>
    </source>
</evidence>
<dbReference type="GO" id="GO:0043590">
    <property type="term" value="C:bacterial nucleoid"/>
    <property type="evidence" value="ECO:0007669"/>
    <property type="project" value="TreeGrafter"/>
</dbReference>
<dbReference type="InterPro" id="IPR011545">
    <property type="entry name" value="DEAD/DEAH_box_helicase_dom"/>
</dbReference>
<reference evidence="16" key="1">
    <citation type="submission" date="2019-07" db="EMBL/GenBank/DDBJ databases">
        <title>Arthrobacter KR32 sp. nov., isolated from mountain cheese made of cows milk.</title>
        <authorList>
            <person name="Flegler A."/>
        </authorList>
    </citation>
    <scope>NUCLEOTIDE SEQUENCE [LARGE SCALE GENOMIC DNA]</scope>
    <source>
        <strain evidence="16">KR32</strain>
    </source>
</reference>
<evidence type="ECO:0000313" key="16">
    <source>
        <dbReference type="Proteomes" id="UP000326464"/>
    </source>
</evidence>
<evidence type="ECO:0000256" key="9">
    <source>
        <dbReference type="ARBA" id="ARBA00034617"/>
    </source>
</evidence>
<evidence type="ECO:0000256" key="10">
    <source>
        <dbReference type="ARBA" id="ARBA00034808"/>
    </source>
</evidence>
<dbReference type="InterPro" id="IPR032284">
    <property type="entry name" value="RecQ_Zn-bd"/>
</dbReference>
<evidence type="ECO:0000256" key="7">
    <source>
        <dbReference type="ARBA" id="ARBA00023125"/>
    </source>
</evidence>
<dbReference type="PANTHER" id="PTHR13710">
    <property type="entry name" value="DNA HELICASE RECQ FAMILY MEMBER"/>
    <property type="match status" value="1"/>
</dbReference>
<dbReference type="GO" id="GO:0005737">
    <property type="term" value="C:cytoplasm"/>
    <property type="evidence" value="ECO:0007669"/>
    <property type="project" value="TreeGrafter"/>
</dbReference>
<evidence type="ECO:0000259" key="13">
    <source>
        <dbReference type="PROSITE" id="PS51192"/>
    </source>
</evidence>
<dbReference type="Pfam" id="PF00270">
    <property type="entry name" value="DEAD"/>
    <property type="match status" value="1"/>
</dbReference>
<dbReference type="PROSITE" id="PS00690">
    <property type="entry name" value="DEAH_ATP_HELICASE"/>
    <property type="match status" value="1"/>
</dbReference>
<evidence type="ECO:0000256" key="2">
    <source>
        <dbReference type="ARBA" id="ARBA00022723"/>
    </source>
</evidence>
<keyword evidence="4" id="KW-0378">Hydrolase</keyword>
<dbReference type="InterPro" id="IPR001650">
    <property type="entry name" value="Helicase_C-like"/>
</dbReference>
<evidence type="ECO:0000259" key="14">
    <source>
        <dbReference type="PROSITE" id="PS51194"/>
    </source>
</evidence>
<dbReference type="PROSITE" id="PS51194">
    <property type="entry name" value="HELICASE_CTER"/>
    <property type="match status" value="1"/>
</dbReference>
<evidence type="ECO:0000256" key="12">
    <source>
        <dbReference type="ARBA" id="ARBA00044550"/>
    </source>
</evidence>
<dbReference type="AlphaFoldDB" id="A0A7X1NQB3"/>
<dbReference type="GO" id="GO:0006310">
    <property type="term" value="P:DNA recombination"/>
    <property type="evidence" value="ECO:0007669"/>
    <property type="project" value="InterPro"/>
</dbReference>
<dbReference type="InterPro" id="IPR002464">
    <property type="entry name" value="DNA/RNA_helicase_DEAH_CS"/>
</dbReference>
<dbReference type="OrthoDB" id="9760034at2"/>
<keyword evidence="7" id="KW-0238">DNA-binding</keyword>
<evidence type="ECO:0000256" key="1">
    <source>
        <dbReference type="ARBA" id="ARBA00005446"/>
    </source>
</evidence>
<comment type="similarity">
    <text evidence="1">Belongs to the helicase family. RecQ subfamily.</text>
</comment>
<dbReference type="EC" id="5.6.2.4" evidence="10"/>
<gene>
    <name evidence="15" type="ORF">FNH21_09525</name>
</gene>
<name>A0A7X1NQB3_9MICC</name>
<sequence>MSVPVNTLSGLTFSRRTVSITLQDLQHTAASTFGWDDLRSGQEHAMEAVLEDHSILCVMPTGSGKSAIYQVPAMALPGVAVVISPLIALQHDQAEAINAHAGSPRARVINSALRKRELEAAWEAAADDDEQTRAKFLFLAPEQVARDEVAARLRSLDVSLVVVDEAHCVSSWGHDFRPDYLQLGHLVRDLGAPVVALTATASRPVQKEIVERLHLKDPTILVEGFDRPNLHLEVVHHVEDAEKLDAVRSQVLGLIGPGLVYVATKKAADRLAAELQERGRHADAYHAGRRKKDRESVHEGFLDGRIDVVVATTAFGMGIDKPDVRFVVHADISDSLDSYYQEIGRGGRDGLDARAILHYRPEDLSLRRFFAAKTANRTQLEDLFRLISSQGGPVKMKRLKELTGLSSRKLAGLLNLLTASGCVSDGVKGYRARKMNAGEAVDRAVEQAANRERIDRSRIDMARRYAETKGCRRQFLLSYFGEEFPKTCGACDNCERTAGSGTPDTTQEMYTNGTAAGSADGSAEETAHVDEMPFAVDAAVEHVEWGRGSVMGYEDGIVTVLFETVGYKTLSLELVEEKDLLTGVSAAG</sequence>
<dbReference type="GO" id="GO:0046872">
    <property type="term" value="F:metal ion binding"/>
    <property type="evidence" value="ECO:0007669"/>
    <property type="project" value="UniProtKB-KW"/>
</dbReference>
<dbReference type="SMART" id="SM00487">
    <property type="entry name" value="DEXDc"/>
    <property type="match status" value="1"/>
</dbReference>
<dbReference type="SUPFAM" id="SSF52540">
    <property type="entry name" value="P-loop containing nucleoside triphosphate hydrolases"/>
    <property type="match status" value="1"/>
</dbReference>
<keyword evidence="6" id="KW-0067">ATP-binding</keyword>
<dbReference type="InterPro" id="IPR036388">
    <property type="entry name" value="WH-like_DNA-bd_sf"/>
</dbReference>
<evidence type="ECO:0000256" key="5">
    <source>
        <dbReference type="ARBA" id="ARBA00022806"/>
    </source>
</evidence>
<dbReference type="GO" id="GO:0006281">
    <property type="term" value="P:DNA repair"/>
    <property type="evidence" value="ECO:0007669"/>
    <property type="project" value="TreeGrafter"/>
</dbReference>
<dbReference type="Proteomes" id="UP000326464">
    <property type="component" value="Unassembled WGS sequence"/>
</dbReference>
<dbReference type="GO" id="GO:0009378">
    <property type="term" value="F:four-way junction helicase activity"/>
    <property type="evidence" value="ECO:0007669"/>
    <property type="project" value="TreeGrafter"/>
</dbReference>
<dbReference type="Gene3D" id="1.10.10.10">
    <property type="entry name" value="Winged helix-like DNA-binding domain superfamily/Winged helix DNA-binding domain"/>
    <property type="match status" value="1"/>
</dbReference>
<keyword evidence="16" id="KW-1185">Reference proteome</keyword>
<dbReference type="NCBIfam" id="TIGR00614">
    <property type="entry name" value="recQ_fam"/>
    <property type="match status" value="1"/>
</dbReference>
<protein>
    <recommendedName>
        <fullName evidence="11">ATP-dependent DNA helicase RecQ</fullName>
        <ecNumber evidence="10">5.6.2.4</ecNumber>
    </recommendedName>
    <alternativeName>
        <fullName evidence="12">DNA 3'-5' helicase RecQ</fullName>
    </alternativeName>
</protein>
<dbReference type="GO" id="GO:0003677">
    <property type="term" value="F:DNA binding"/>
    <property type="evidence" value="ECO:0007669"/>
    <property type="project" value="UniProtKB-KW"/>
</dbReference>
<dbReference type="PROSITE" id="PS51192">
    <property type="entry name" value="HELICASE_ATP_BIND_1"/>
    <property type="match status" value="1"/>
</dbReference>
<dbReference type="GO" id="GO:0005524">
    <property type="term" value="F:ATP binding"/>
    <property type="evidence" value="ECO:0007669"/>
    <property type="project" value="UniProtKB-KW"/>
</dbReference>
<feature type="domain" description="Helicase C-terminal" evidence="14">
    <location>
        <begin position="247"/>
        <end position="400"/>
    </location>
</feature>
<evidence type="ECO:0000313" key="15">
    <source>
        <dbReference type="EMBL" id="MPY10954.1"/>
    </source>
</evidence>
<dbReference type="InterPro" id="IPR014001">
    <property type="entry name" value="Helicase_ATP-bd"/>
</dbReference>
<organism evidence="15 16">
    <name type="scientific">Arthrobacter bussei</name>
    <dbReference type="NCBI Taxonomy" id="2594179"/>
    <lineage>
        <taxon>Bacteria</taxon>
        <taxon>Bacillati</taxon>
        <taxon>Actinomycetota</taxon>
        <taxon>Actinomycetes</taxon>
        <taxon>Micrococcales</taxon>
        <taxon>Micrococcaceae</taxon>
        <taxon>Arthrobacter</taxon>
    </lineage>
</organism>
<comment type="catalytic activity">
    <reaction evidence="9">
        <text>Couples ATP hydrolysis with the unwinding of duplex DNA by translocating in the 3'-5' direction.</text>
        <dbReference type="EC" id="5.6.2.4"/>
    </reaction>
</comment>
<keyword evidence="3" id="KW-0547">Nucleotide-binding</keyword>
<dbReference type="SMART" id="SM00490">
    <property type="entry name" value="HELICc"/>
    <property type="match status" value="1"/>
</dbReference>
<keyword evidence="8" id="KW-0413">Isomerase</keyword>
<comment type="caution">
    <text evidence="15">The sequence shown here is derived from an EMBL/GenBank/DDBJ whole genome shotgun (WGS) entry which is preliminary data.</text>
</comment>
<dbReference type="EMBL" id="VJXX01000002">
    <property type="protein sequence ID" value="MPY10954.1"/>
    <property type="molecule type" value="Genomic_DNA"/>
</dbReference>
<keyword evidence="5 15" id="KW-0347">Helicase</keyword>
<dbReference type="GO" id="GO:0016787">
    <property type="term" value="F:hydrolase activity"/>
    <property type="evidence" value="ECO:0007669"/>
    <property type="project" value="UniProtKB-KW"/>
</dbReference>
<evidence type="ECO:0000256" key="11">
    <source>
        <dbReference type="ARBA" id="ARBA00044535"/>
    </source>
</evidence>
<feature type="domain" description="Helicase ATP-binding" evidence="13">
    <location>
        <begin position="46"/>
        <end position="219"/>
    </location>
</feature>
<dbReference type="InterPro" id="IPR004589">
    <property type="entry name" value="DNA_helicase_ATP-dep_RecQ"/>
</dbReference>
<evidence type="ECO:0000256" key="4">
    <source>
        <dbReference type="ARBA" id="ARBA00022801"/>
    </source>
</evidence>
<dbReference type="GO" id="GO:0030894">
    <property type="term" value="C:replisome"/>
    <property type="evidence" value="ECO:0007669"/>
    <property type="project" value="TreeGrafter"/>
</dbReference>
<evidence type="ECO:0000256" key="6">
    <source>
        <dbReference type="ARBA" id="ARBA00022840"/>
    </source>
</evidence>
<dbReference type="GO" id="GO:0043138">
    <property type="term" value="F:3'-5' DNA helicase activity"/>
    <property type="evidence" value="ECO:0007669"/>
    <property type="project" value="UniProtKB-EC"/>
</dbReference>
<evidence type="ECO:0000256" key="8">
    <source>
        <dbReference type="ARBA" id="ARBA00023235"/>
    </source>
</evidence>
<dbReference type="Pfam" id="PF16124">
    <property type="entry name" value="RecQ_Zn_bind"/>
    <property type="match status" value="1"/>
</dbReference>
<accession>A0A7X1NQB3</accession>
<proteinExistence type="inferred from homology"/>
<keyword evidence="2" id="KW-0479">Metal-binding</keyword>
<dbReference type="CDD" id="cd17920">
    <property type="entry name" value="DEXHc_RecQ"/>
    <property type="match status" value="1"/>
</dbReference>
<dbReference type="Pfam" id="PF00271">
    <property type="entry name" value="Helicase_C"/>
    <property type="match status" value="1"/>
</dbReference>
<dbReference type="InterPro" id="IPR027417">
    <property type="entry name" value="P-loop_NTPase"/>
</dbReference>
<dbReference type="PANTHER" id="PTHR13710:SF105">
    <property type="entry name" value="ATP-DEPENDENT DNA HELICASE Q1"/>
    <property type="match status" value="1"/>
</dbReference>
<dbReference type="Gene3D" id="3.40.50.300">
    <property type="entry name" value="P-loop containing nucleotide triphosphate hydrolases"/>
    <property type="match status" value="2"/>
</dbReference>